<evidence type="ECO:0000256" key="3">
    <source>
        <dbReference type="ARBA" id="ARBA00022694"/>
    </source>
</evidence>
<dbReference type="Gene3D" id="3.20.20.105">
    <property type="entry name" value="Queuine tRNA-ribosyltransferase-like"/>
    <property type="match status" value="1"/>
</dbReference>
<dbReference type="InterPro" id="IPR004803">
    <property type="entry name" value="TGT"/>
</dbReference>
<reference evidence="6 7" key="1">
    <citation type="journal article" date="2009" name="Infect. Immun.">
        <title>Comparative genomics reveal extensive transposon-mediated genomic plasticity and diversity among potential effector proteins within the genus Coxiella.</title>
        <authorList>
            <person name="Beare P.A."/>
            <person name="Unsworth N."/>
            <person name="Andoh M."/>
            <person name="Voth D.E."/>
            <person name="Omsland A."/>
            <person name="Gilk S.D."/>
            <person name="Williams K.P."/>
            <person name="Sobral B.W."/>
            <person name="Kupko J.J.III."/>
            <person name="Porcella S.F."/>
            <person name="Samuel J.E."/>
            <person name="Heinzen R.A."/>
        </authorList>
    </citation>
    <scope>NUCLEOTIDE SEQUENCE [LARGE SCALE GENOMIC DNA]</scope>
    <source>
        <strain evidence="6 7">Dugway 5J108-111</strain>
    </source>
</reference>
<dbReference type="NCBIfam" id="TIGR00449">
    <property type="entry name" value="tgt_general"/>
    <property type="match status" value="1"/>
</dbReference>
<dbReference type="PANTHER" id="PTHR46499:SF1">
    <property type="entry name" value="QUEUINE TRNA-RIBOSYLTRANSFERASE"/>
    <property type="match status" value="1"/>
</dbReference>
<dbReference type="SUPFAM" id="SSF51713">
    <property type="entry name" value="tRNA-guanine transglycosylase"/>
    <property type="match status" value="1"/>
</dbReference>
<evidence type="ECO:0000313" key="7">
    <source>
        <dbReference type="Proteomes" id="UP000008555"/>
    </source>
</evidence>
<dbReference type="PANTHER" id="PTHR46499">
    <property type="entry name" value="QUEUINE TRNA-RIBOSYLTRANSFERASE"/>
    <property type="match status" value="1"/>
</dbReference>
<dbReference type="InterPro" id="IPR050076">
    <property type="entry name" value="ArchSynthase1/Queuine_TRR"/>
</dbReference>
<evidence type="ECO:0000259" key="5">
    <source>
        <dbReference type="Pfam" id="PF01702"/>
    </source>
</evidence>
<dbReference type="NCBIfam" id="TIGR00430">
    <property type="entry name" value="Q_tRNA_tgt"/>
    <property type="match status" value="1"/>
</dbReference>
<dbReference type="EMBL" id="CP000733">
    <property type="protein sequence ID" value="ABS76907.1"/>
    <property type="molecule type" value="Genomic_DNA"/>
</dbReference>
<evidence type="ECO:0000313" key="6">
    <source>
        <dbReference type="EMBL" id="ABS76907.1"/>
    </source>
</evidence>
<dbReference type="InterPro" id="IPR002616">
    <property type="entry name" value="tRNA_ribo_trans-like"/>
</dbReference>
<organism evidence="6 7">
    <name type="scientific">Coxiella burnetii (strain Dugway 5J108-111)</name>
    <dbReference type="NCBI Taxonomy" id="434922"/>
    <lineage>
        <taxon>Bacteria</taxon>
        <taxon>Pseudomonadati</taxon>
        <taxon>Pseudomonadota</taxon>
        <taxon>Gammaproteobacteria</taxon>
        <taxon>Legionellales</taxon>
        <taxon>Coxiellaceae</taxon>
        <taxon>Coxiella</taxon>
    </lineage>
</organism>
<sequence>MQNTFKTEIIQRSKTNHARVTKITTPHGEVVTPAFMPVGTRAFANHLTPHDLVAAHSQIILGGNTYHMLVAPGLEVIQAAGGMHAFMGWDKPMLTDSGGFQVFSLSKNREICTLDEEGAHFKHPTTGKLIHLTPKSSIDTQKAIGADIIMAFDECTPENGGREAALGALQRTHYWLAKSKQAHLQSPCSLYGHRQALFGIIQGGSFRDLREKSAQSVVDMDLDGIAIGGEVIGFDMAKTCQIIDWVRPLLPEGKTRYAMGVGLSPQDLIDVVAAGVDIFDCVAPTRNARHGALYHGHCVVENGWVRFISEQENGRIQIKKSIYAKDETPLLAGCRCYTCQHFCRAYLHYLFKQKSTLYAQLACIHNIHVMQETCCFLRQLIVQVQ</sequence>
<dbReference type="HOGENOM" id="CLU_022060_0_2_6"/>
<dbReference type="GO" id="GO:0008479">
    <property type="term" value="F:tRNA-guanosine(34) queuine transglycosylase activity"/>
    <property type="evidence" value="ECO:0007669"/>
    <property type="project" value="InterPro"/>
</dbReference>
<dbReference type="Proteomes" id="UP000008555">
    <property type="component" value="Chromosome"/>
</dbReference>
<accession>A9KE20</accession>
<evidence type="ECO:0000256" key="2">
    <source>
        <dbReference type="ARBA" id="ARBA00022679"/>
    </source>
</evidence>
<proteinExistence type="predicted"/>
<dbReference type="InterPro" id="IPR036511">
    <property type="entry name" value="TGT-like_sf"/>
</dbReference>
<dbReference type="Pfam" id="PF01702">
    <property type="entry name" value="TGT"/>
    <property type="match status" value="1"/>
</dbReference>
<dbReference type="EC" id="2.4.2.29" evidence="6"/>
<protein>
    <submittedName>
        <fullName evidence="6">Queuine tRNA-ribosyltransferase</fullName>
        <ecNumber evidence="6">2.4.2.29</ecNumber>
    </submittedName>
</protein>
<keyword evidence="1 6" id="KW-0328">Glycosyltransferase</keyword>
<keyword evidence="2 6" id="KW-0808">Transferase</keyword>
<keyword evidence="4" id="KW-0671">Queuosine biosynthesis</keyword>
<name>A9KE20_COXBN</name>
<keyword evidence="3" id="KW-0819">tRNA processing</keyword>
<dbReference type="GO" id="GO:0008616">
    <property type="term" value="P:tRNA queuosine(34) biosynthetic process"/>
    <property type="evidence" value="ECO:0007669"/>
    <property type="project" value="UniProtKB-KW"/>
</dbReference>
<dbReference type="GO" id="GO:0005829">
    <property type="term" value="C:cytosol"/>
    <property type="evidence" value="ECO:0007669"/>
    <property type="project" value="TreeGrafter"/>
</dbReference>
<evidence type="ECO:0000256" key="4">
    <source>
        <dbReference type="ARBA" id="ARBA00022785"/>
    </source>
</evidence>
<feature type="domain" description="tRNA-guanine(15) transglycosylase-like" evidence="5">
    <location>
        <begin position="17"/>
        <end position="381"/>
    </location>
</feature>
<dbReference type="AlphaFoldDB" id="A9KE20"/>
<gene>
    <name evidence="6" type="primary">tgt</name>
    <name evidence="6" type="ordered locus">CBUD_1174</name>
</gene>
<evidence type="ECO:0000256" key="1">
    <source>
        <dbReference type="ARBA" id="ARBA00022676"/>
    </source>
</evidence>
<dbReference type="KEGG" id="cbd:CBUD_1174"/>
<dbReference type="RefSeq" id="WP_011996949.1">
    <property type="nucleotide sequence ID" value="NC_009727.1"/>
</dbReference>